<evidence type="ECO:0000256" key="2">
    <source>
        <dbReference type="ARBA" id="ARBA00023163"/>
    </source>
</evidence>
<dbReference type="GO" id="GO:0043565">
    <property type="term" value="F:sequence-specific DNA binding"/>
    <property type="evidence" value="ECO:0007669"/>
    <property type="project" value="InterPro"/>
</dbReference>
<dbReference type="Pfam" id="PF06719">
    <property type="entry name" value="AraC_N"/>
    <property type="match status" value="1"/>
</dbReference>
<dbReference type="Pfam" id="PF12833">
    <property type="entry name" value="HTH_18"/>
    <property type="match status" value="1"/>
</dbReference>
<dbReference type="SMART" id="SM00342">
    <property type="entry name" value="HTH_ARAC"/>
    <property type="match status" value="1"/>
</dbReference>
<dbReference type="PANTHER" id="PTHR43436">
    <property type="entry name" value="ARAC-FAMILY TRANSCRIPTIONAL REGULATOR"/>
    <property type="match status" value="1"/>
</dbReference>
<evidence type="ECO:0000313" key="4">
    <source>
        <dbReference type="EMBL" id="OAP92384.1"/>
    </source>
</evidence>
<name>A0A179BN07_RHILE</name>
<reference evidence="4" key="1">
    <citation type="submission" date="2016-04" db="EMBL/GenBank/DDBJ databases">
        <title>Fast-growing isolate from the root nodules of Vavilovia formosa.</title>
        <authorList>
            <person name="Kimeklis A."/>
            <person name="Safronova V."/>
            <person name="Belimov A."/>
            <person name="Andronov E."/>
        </authorList>
    </citation>
    <scope>NUCLEOTIDE SEQUENCE [LARGE SCALE GENOMIC DNA]</scope>
    <source>
        <strain evidence="4">Vaf-46</strain>
    </source>
</reference>
<keyword evidence="1" id="KW-0805">Transcription regulation</keyword>
<dbReference type="InterPro" id="IPR018060">
    <property type="entry name" value="HTH_AraC"/>
</dbReference>
<dbReference type="eggNOG" id="COG2207">
    <property type="taxonomic scope" value="Bacteria"/>
</dbReference>
<keyword evidence="2" id="KW-0804">Transcription</keyword>
<dbReference type="AlphaFoldDB" id="A0A179BN07"/>
<evidence type="ECO:0000256" key="1">
    <source>
        <dbReference type="ARBA" id="ARBA00023015"/>
    </source>
</evidence>
<dbReference type="PANTHER" id="PTHR43436:SF1">
    <property type="entry name" value="TRANSCRIPTIONAL REGULATORY PROTEIN"/>
    <property type="match status" value="1"/>
</dbReference>
<evidence type="ECO:0000259" key="3">
    <source>
        <dbReference type="PROSITE" id="PS01124"/>
    </source>
</evidence>
<dbReference type="InterPro" id="IPR009594">
    <property type="entry name" value="Tscrpt_reg_HTH_AraC_N"/>
</dbReference>
<proteinExistence type="predicted"/>
<dbReference type="Gene3D" id="1.10.10.60">
    <property type="entry name" value="Homeodomain-like"/>
    <property type="match status" value="2"/>
</dbReference>
<gene>
    <name evidence="4" type="ORF">A4U53_03800</name>
</gene>
<feature type="domain" description="HTH araC/xylS-type" evidence="3">
    <location>
        <begin position="189"/>
        <end position="287"/>
    </location>
</feature>
<accession>A0A179BN07</accession>
<dbReference type="EMBL" id="LWBS01000327">
    <property type="protein sequence ID" value="OAP92384.1"/>
    <property type="molecule type" value="Genomic_DNA"/>
</dbReference>
<dbReference type="InterPro" id="IPR009057">
    <property type="entry name" value="Homeodomain-like_sf"/>
</dbReference>
<dbReference type="PROSITE" id="PS01124">
    <property type="entry name" value="HTH_ARAC_FAMILY_2"/>
    <property type="match status" value="1"/>
</dbReference>
<dbReference type="SUPFAM" id="SSF46689">
    <property type="entry name" value="Homeodomain-like"/>
    <property type="match status" value="2"/>
</dbReference>
<sequence length="312" mass="34624">MDNVGEELRSLIERHSRGGRTTTAIPRVGLLRAERTTEPTAGMTELVICLVLQGAKAITCGENVLHYGAGSYFVASVEVPVFGRISEASLQKPFLGVGFSFDARNIADLLIEMPDVHDPEFLCGLGVSPTDPQLDEAFLRMMRLLDRPSEISVMAPMIEREILFRLLRGPQGAKLRQIAQIDGRQSQVRRSLAWIRENFTESFKVEDLARMTGMSASVFHRHFKAATTMTPIQYQKRFRLHEARRLLLETPGDAARVAFAVGYESASQFSREYGRLFGLPPARDASRLRAKPIAPVTSDASDDAVTSFGRAI</sequence>
<dbReference type="GO" id="GO:0003700">
    <property type="term" value="F:DNA-binding transcription factor activity"/>
    <property type="evidence" value="ECO:0007669"/>
    <property type="project" value="InterPro"/>
</dbReference>
<comment type="caution">
    <text evidence="4">The sequence shown here is derived from an EMBL/GenBank/DDBJ whole genome shotgun (WGS) entry which is preliminary data.</text>
</comment>
<protein>
    <submittedName>
        <fullName evidence="4">AraC family transcriptional regulator</fullName>
    </submittedName>
</protein>
<organism evidence="4">
    <name type="scientific">Rhizobium leguminosarum</name>
    <dbReference type="NCBI Taxonomy" id="384"/>
    <lineage>
        <taxon>Bacteria</taxon>
        <taxon>Pseudomonadati</taxon>
        <taxon>Pseudomonadota</taxon>
        <taxon>Alphaproteobacteria</taxon>
        <taxon>Hyphomicrobiales</taxon>
        <taxon>Rhizobiaceae</taxon>
        <taxon>Rhizobium/Agrobacterium group</taxon>
        <taxon>Rhizobium</taxon>
    </lineage>
</organism>